<dbReference type="SMART" id="SM00239">
    <property type="entry name" value="C2"/>
    <property type="match status" value="5"/>
</dbReference>
<comment type="subcellular location">
    <subcellularLocation>
        <location evidence="1">Membrane</location>
    </subcellularLocation>
</comment>
<dbReference type="CDD" id="cd21678">
    <property type="entry name" value="SMP_TCB"/>
    <property type="match status" value="1"/>
</dbReference>
<proteinExistence type="predicted"/>
<feature type="compositionally biased region" description="Polar residues" evidence="6">
    <location>
        <begin position="1630"/>
        <end position="1649"/>
    </location>
</feature>
<feature type="compositionally biased region" description="Basic and acidic residues" evidence="6">
    <location>
        <begin position="173"/>
        <end position="186"/>
    </location>
</feature>
<evidence type="ECO:0000256" key="2">
    <source>
        <dbReference type="ARBA" id="ARBA00022448"/>
    </source>
</evidence>
<keyword evidence="5 7" id="KW-0472">Membrane</keyword>
<evidence type="ECO:0000259" key="8">
    <source>
        <dbReference type="PROSITE" id="PS50004"/>
    </source>
</evidence>
<dbReference type="GO" id="GO:0061817">
    <property type="term" value="P:endoplasmic reticulum-plasma membrane tethering"/>
    <property type="evidence" value="ECO:0007669"/>
    <property type="project" value="InterPro"/>
</dbReference>
<evidence type="ECO:0000256" key="7">
    <source>
        <dbReference type="SAM" id="Phobius"/>
    </source>
</evidence>
<dbReference type="PANTHER" id="PTHR46980">
    <property type="entry name" value="TRICALBIN-1-RELATED"/>
    <property type="match status" value="1"/>
</dbReference>
<dbReference type="Pfam" id="PF00168">
    <property type="entry name" value="C2"/>
    <property type="match status" value="5"/>
</dbReference>
<dbReference type="PIRSF" id="PIRSF037232">
    <property type="entry name" value="Tricalbin"/>
    <property type="match status" value="1"/>
</dbReference>
<keyword evidence="7" id="KW-1133">Transmembrane helix</keyword>
<dbReference type="Proteomes" id="UP001150538">
    <property type="component" value="Unassembled WGS sequence"/>
</dbReference>
<reference evidence="10" key="1">
    <citation type="submission" date="2022-07" db="EMBL/GenBank/DDBJ databases">
        <title>Phylogenomic reconstructions and comparative analyses of Kickxellomycotina fungi.</title>
        <authorList>
            <person name="Reynolds N.K."/>
            <person name="Stajich J.E."/>
            <person name="Barry K."/>
            <person name="Grigoriev I.V."/>
            <person name="Crous P."/>
            <person name="Smith M.E."/>
        </authorList>
    </citation>
    <scope>NUCLEOTIDE SEQUENCE</scope>
    <source>
        <strain evidence="10">NBRC 100468</strain>
    </source>
</reference>
<name>A0A9W8A1M0_9FUNG</name>
<dbReference type="InterPro" id="IPR035892">
    <property type="entry name" value="C2_domain_sf"/>
</dbReference>
<dbReference type="GO" id="GO:0071944">
    <property type="term" value="C:cell periphery"/>
    <property type="evidence" value="ECO:0007669"/>
    <property type="project" value="UniProtKB-ARBA"/>
</dbReference>
<keyword evidence="7" id="KW-0812">Transmembrane</keyword>
<evidence type="ECO:0000256" key="6">
    <source>
        <dbReference type="SAM" id="MobiDB-lite"/>
    </source>
</evidence>
<feature type="domain" description="C2" evidence="8">
    <location>
        <begin position="798"/>
        <end position="920"/>
    </location>
</feature>
<dbReference type="PANTHER" id="PTHR46980:SF2">
    <property type="entry name" value="TRICALBIN-1-RELATED"/>
    <property type="match status" value="1"/>
</dbReference>
<feature type="region of interest" description="Disordered" evidence="6">
    <location>
        <begin position="1630"/>
        <end position="1670"/>
    </location>
</feature>
<feature type="compositionally biased region" description="Polar residues" evidence="6">
    <location>
        <begin position="110"/>
        <end position="120"/>
    </location>
</feature>
<dbReference type="InterPro" id="IPR031468">
    <property type="entry name" value="SMP_LBD"/>
</dbReference>
<feature type="region of interest" description="Disordered" evidence="6">
    <location>
        <begin position="1418"/>
        <end position="1491"/>
    </location>
</feature>
<dbReference type="GO" id="GO:0016020">
    <property type="term" value="C:membrane"/>
    <property type="evidence" value="ECO:0007669"/>
    <property type="project" value="UniProtKB-SubCell"/>
</dbReference>
<feature type="compositionally biased region" description="Basic and acidic residues" evidence="6">
    <location>
        <begin position="44"/>
        <end position="56"/>
    </location>
</feature>
<dbReference type="SUPFAM" id="SSF49562">
    <property type="entry name" value="C2 domain (Calcium/lipid-binding domain, CaLB)"/>
    <property type="match status" value="5"/>
</dbReference>
<evidence type="ECO:0000256" key="3">
    <source>
        <dbReference type="ARBA" id="ARBA00023055"/>
    </source>
</evidence>
<evidence type="ECO:0000256" key="4">
    <source>
        <dbReference type="ARBA" id="ARBA00023121"/>
    </source>
</evidence>
<dbReference type="GO" id="GO:0006869">
    <property type="term" value="P:lipid transport"/>
    <property type="evidence" value="ECO:0007669"/>
    <property type="project" value="UniProtKB-KW"/>
</dbReference>
<dbReference type="PROSITE" id="PS50004">
    <property type="entry name" value="C2"/>
    <property type="match status" value="5"/>
</dbReference>
<dbReference type="Gene3D" id="2.60.40.150">
    <property type="entry name" value="C2 domain"/>
    <property type="match status" value="5"/>
</dbReference>
<feature type="domain" description="C2" evidence="8">
    <location>
        <begin position="1489"/>
        <end position="1603"/>
    </location>
</feature>
<dbReference type="InterPro" id="IPR000008">
    <property type="entry name" value="C2_dom"/>
</dbReference>
<feature type="domain" description="C2" evidence="8">
    <location>
        <begin position="500"/>
        <end position="618"/>
    </location>
</feature>
<protein>
    <submittedName>
        <fullName evidence="10">Tricalbin-2</fullName>
    </submittedName>
</protein>
<dbReference type="InterPro" id="IPR052455">
    <property type="entry name" value="Tricalbin_domain"/>
</dbReference>
<feature type="domain" description="C2" evidence="8">
    <location>
        <begin position="659"/>
        <end position="774"/>
    </location>
</feature>
<evidence type="ECO:0000256" key="1">
    <source>
        <dbReference type="ARBA" id="ARBA00004370"/>
    </source>
</evidence>
<feature type="region of interest" description="Disordered" evidence="6">
    <location>
        <begin position="993"/>
        <end position="1063"/>
    </location>
</feature>
<evidence type="ECO:0000256" key="5">
    <source>
        <dbReference type="ARBA" id="ARBA00023136"/>
    </source>
</evidence>
<dbReference type="PROSITE" id="PS51847">
    <property type="entry name" value="SMP"/>
    <property type="match status" value="1"/>
</dbReference>
<sequence>MPSQKEESTRSPPPMGPLPPTPDQQEPVAVKAPESGQGSAVAVHKFDPDETPEQKAAKALKNSMAAQSMASNIPDSDSSEQLPKSDEKPSVKKWPMPNGGELGKAIRPSDSFSSAVQQLMNVRKRARQMRYKTSKETGIVKLPARPSANAHLPPPSAHPDGSKNGRSSISSDKPSDGDIKEKKQGEEAAAGSAEPKGIFGWKEAGAVNSGQKESTLSGIWAMIDQLDRTTLWRNCAGFFTLMFFMYIVTRLGFGFFGFLVVTSFGAQWYKNSIIRFRRACRDDTKRSLEASQLVKSMESAGWMNEFLSRFWLIYEPVLSATVVQIADTILDQQAPGFIDSLRLTEFTLGTKAPRIEGIKTYSEIQEDDIIVMDWEASFTPNDIQDVPLRLLADKVNPKIVLTVRVGKGFVGAGLPIMVEDMVFRGKMQIRLHLMKSFPHIKSADVCFIQKPKIDFVLKPVGGDTFGMDIAHVPVLQKFILDLVHSNLAPMFYAPNHFTIDIDQLLNGTVSQIDSAIGILVVTFHYARGLPKVDTFGSADPYVRAYVSTKPEQEVKTSIKEDTLNPTWDETKVILVYKPTENLQLDVFDWNNVGKDEQLGSISIPIKDFEEEPEQEGINKTITHGTKENGRLNFDASYFPVVGKAAFAVSENSNEEEVPTDQDAQLAPTEVESNTGLLQLYVRSARNLAMSKAAARKLHTHCKAFLNKELVIECPEVKKTDEPVWEKGREVFIADKDQSKLVFKVMDGDRKIGVVRVDLNTAIERQSKQDGQDWYPIEGHFKGQLRIYVLWRPILMDADMASQLGQAKKLKPPPIGIVKLNMWEARNVKNVESLQGSKSDPYVRVMIQNNMVTATRWIANNLSPVWNETLFVPVHRVNQTIVLECMDYNAHERHKPLGEVVFHVQQLLGSVITMDDGEKAYEKGKPLEMWAGLKQRNGKIKGELRFRATFIPVINFDDDLLDEDTRQITPSKVEDHLIHLDRKIVDDVGKKGDEDALNVTSVNGEPESDARKPNGKEKTPNLKVNTTAANNGVHFSGTDSSVPNTSSLSSSSSMPLKPNAQPHNMVEDSIFSGLSGQTQNTAVLRRYPRLPNINYSEFQSGVLTFYLLGCHGLGQSYSGVYAVVTSNIDAQESIITTEVSGRRGTEHSWEEDVGQISALEAQYNKIKIEVFKKEIGGSGNRGYIARWEGTVLELLQNKWVNTPTPVCLPLEDGLGEVVSMFRWDPVEDPELTPEESITDQGELRVRLISGRNMPAVDRSGTSDPFVVLQVNGEPVWKSDVHKETLNPQWNQQVVLYVRERGSTVLTADVFDWNKIQSSERLGAVDIPLNTLPIEKPVEKDYYLDARGQASIRVQFMFVPTFVQQHDDSKPVLSSLAHSFTSAPVTVVKGGTKLAGTVIGGGFHVASDAVGGLLGMIRGKDRKKSKNEDPKGTLSPAASAGLEKATNLPGEDLKLSKKQSSPSLKQNDSPNKPFPKSQDQPSRPPNNLSVPTSTFHVPASGVLDSFPVPGTLLINLIEAELSGDKTSSYVSVAISGKTAYETKAKKENHPRWDEVFKLPTLSGFKPTLSLSIKHSRIGRDKVLFNTDLDPLSLIQKELIESQGMHGQSGNIWLEDKGNRLCISVEFDASGTAESPNAWDQKSAASSNSIGKKSTRRRVSSIASKLAPGHHNN</sequence>
<dbReference type="CDD" id="cd00030">
    <property type="entry name" value="C2"/>
    <property type="match status" value="1"/>
</dbReference>
<feature type="compositionally biased region" description="Low complexity" evidence="6">
    <location>
        <begin position="1039"/>
        <end position="1052"/>
    </location>
</feature>
<comment type="caution">
    <text evidence="10">The sequence shown here is derived from an EMBL/GenBank/DDBJ whole genome shotgun (WGS) entry which is preliminary data.</text>
</comment>
<feature type="compositionally biased region" description="Polar residues" evidence="6">
    <location>
        <begin position="64"/>
        <end position="82"/>
    </location>
</feature>
<feature type="compositionally biased region" description="Pro residues" evidence="6">
    <location>
        <begin position="11"/>
        <end position="22"/>
    </location>
</feature>
<organism evidence="10 11">
    <name type="scientific">Mycoemilia scoparia</name>
    <dbReference type="NCBI Taxonomy" id="417184"/>
    <lineage>
        <taxon>Eukaryota</taxon>
        <taxon>Fungi</taxon>
        <taxon>Fungi incertae sedis</taxon>
        <taxon>Zoopagomycota</taxon>
        <taxon>Kickxellomycotina</taxon>
        <taxon>Kickxellomycetes</taxon>
        <taxon>Kickxellales</taxon>
        <taxon>Kickxellaceae</taxon>
        <taxon>Mycoemilia</taxon>
    </lineage>
</organism>
<feature type="region of interest" description="Disordered" evidence="6">
    <location>
        <begin position="1"/>
        <end position="193"/>
    </location>
</feature>
<dbReference type="InterPro" id="IPR017147">
    <property type="entry name" value="Tricalbin"/>
</dbReference>
<evidence type="ECO:0000259" key="9">
    <source>
        <dbReference type="PROSITE" id="PS51847"/>
    </source>
</evidence>
<feature type="compositionally biased region" description="Polar residues" evidence="6">
    <location>
        <begin position="1475"/>
        <end position="1491"/>
    </location>
</feature>
<feature type="compositionally biased region" description="Basic and acidic residues" evidence="6">
    <location>
        <begin position="1007"/>
        <end position="1019"/>
    </location>
</feature>
<keyword evidence="3" id="KW-0445">Lipid transport</keyword>
<evidence type="ECO:0000313" key="10">
    <source>
        <dbReference type="EMBL" id="KAJ1921031.1"/>
    </source>
</evidence>
<evidence type="ECO:0000313" key="11">
    <source>
        <dbReference type="Proteomes" id="UP001150538"/>
    </source>
</evidence>
<feature type="domain" description="C2" evidence="8">
    <location>
        <begin position="1224"/>
        <end position="1340"/>
    </location>
</feature>
<keyword evidence="11" id="KW-1185">Reference proteome</keyword>
<feature type="compositionally biased region" description="Basic residues" evidence="6">
    <location>
        <begin position="122"/>
        <end position="132"/>
    </location>
</feature>
<dbReference type="OrthoDB" id="1029639at2759"/>
<dbReference type="EMBL" id="JANBPU010000007">
    <property type="protein sequence ID" value="KAJ1921031.1"/>
    <property type="molecule type" value="Genomic_DNA"/>
</dbReference>
<keyword evidence="2" id="KW-0813">Transport</keyword>
<gene>
    <name evidence="10" type="primary">TCB2</name>
    <name evidence="10" type="ORF">H4219_000889</name>
</gene>
<dbReference type="GO" id="GO:0008289">
    <property type="term" value="F:lipid binding"/>
    <property type="evidence" value="ECO:0007669"/>
    <property type="project" value="UniProtKB-KW"/>
</dbReference>
<accession>A0A9W8A1M0</accession>
<keyword evidence="4" id="KW-0446">Lipid-binding</keyword>
<feature type="domain" description="SMP-LTD" evidence="9">
    <location>
        <begin position="296"/>
        <end position="502"/>
    </location>
</feature>
<feature type="transmembrane region" description="Helical" evidence="7">
    <location>
        <begin position="243"/>
        <end position="269"/>
    </location>
</feature>
<dbReference type="Pfam" id="PF25669">
    <property type="entry name" value="SMP_MUG190-like"/>
    <property type="match status" value="1"/>
</dbReference>